<protein>
    <recommendedName>
        <fullName evidence="2">Metallo-beta-lactamase domain-containing protein</fullName>
    </recommendedName>
</protein>
<dbReference type="GO" id="GO:0006749">
    <property type="term" value="P:glutathione metabolic process"/>
    <property type="evidence" value="ECO:0007669"/>
    <property type="project" value="InterPro"/>
</dbReference>
<accession>A0A382NMR0</accession>
<evidence type="ECO:0000259" key="2">
    <source>
        <dbReference type="SMART" id="SM00849"/>
    </source>
</evidence>
<dbReference type="InterPro" id="IPR051682">
    <property type="entry name" value="Mito_Persulfide_Diox"/>
</dbReference>
<organism evidence="3">
    <name type="scientific">marine metagenome</name>
    <dbReference type="NCBI Taxonomy" id="408172"/>
    <lineage>
        <taxon>unclassified sequences</taxon>
        <taxon>metagenomes</taxon>
        <taxon>ecological metagenomes</taxon>
    </lineage>
</organism>
<dbReference type="InterPro" id="IPR001279">
    <property type="entry name" value="Metallo-B-lactamas"/>
</dbReference>
<sequence length="162" mass="18299">MVRQLFDHESWTYSYLVFDPFSLEAVCIDPVLERHKRDLNLIQELGLTLRYVLETHFHTDHQTGAEQLVEATGAKMAMGRNTGSDEADLLLDDGQELRFGAFVIKALATPGHTQGCMSFLVNGMLFSGDTLFIRSCGRTDFQQGDSKILFQNIIEKLFQLPP</sequence>
<dbReference type="SUPFAM" id="SSF56281">
    <property type="entry name" value="Metallo-hydrolase/oxidoreductase"/>
    <property type="match status" value="1"/>
</dbReference>
<dbReference type="PANTHER" id="PTHR43084">
    <property type="entry name" value="PERSULFIDE DIOXYGENASE ETHE1"/>
    <property type="match status" value="1"/>
</dbReference>
<dbReference type="PANTHER" id="PTHR43084:SF1">
    <property type="entry name" value="PERSULFIDE DIOXYGENASE ETHE1, MITOCHONDRIAL"/>
    <property type="match status" value="1"/>
</dbReference>
<feature type="non-terminal residue" evidence="3">
    <location>
        <position position="162"/>
    </location>
</feature>
<reference evidence="3" key="1">
    <citation type="submission" date="2018-05" db="EMBL/GenBank/DDBJ databases">
        <authorList>
            <person name="Lanie J.A."/>
            <person name="Ng W.-L."/>
            <person name="Kazmierczak K.M."/>
            <person name="Andrzejewski T.M."/>
            <person name="Davidsen T.M."/>
            <person name="Wayne K.J."/>
            <person name="Tettelin H."/>
            <person name="Glass J.I."/>
            <person name="Rusch D."/>
            <person name="Podicherti R."/>
            <person name="Tsui H.-C.T."/>
            <person name="Winkler M.E."/>
        </authorList>
    </citation>
    <scope>NUCLEOTIDE SEQUENCE</scope>
</reference>
<gene>
    <name evidence="3" type="ORF">METZ01_LOCUS313735</name>
</gene>
<dbReference type="SMART" id="SM00849">
    <property type="entry name" value="Lactamase_B"/>
    <property type="match status" value="1"/>
</dbReference>
<dbReference type="EMBL" id="UINC01100661">
    <property type="protein sequence ID" value="SVC60881.1"/>
    <property type="molecule type" value="Genomic_DNA"/>
</dbReference>
<proteinExistence type="predicted"/>
<name>A0A382NMR0_9ZZZZ</name>
<dbReference type="GO" id="GO:0050313">
    <property type="term" value="F:sulfur dioxygenase activity"/>
    <property type="evidence" value="ECO:0007669"/>
    <property type="project" value="InterPro"/>
</dbReference>
<dbReference type="InterPro" id="IPR044528">
    <property type="entry name" value="POD-like_MBL-fold"/>
</dbReference>
<dbReference type="Gene3D" id="3.60.15.10">
    <property type="entry name" value="Ribonuclease Z/Hydroxyacylglutathione hydrolase-like"/>
    <property type="match status" value="1"/>
</dbReference>
<dbReference type="CDD" id="cd07724">
    <property type="entry name" value="POD-like_MBL-fold"/>
    <property type="match status" value="1"/>
</dbReference>
<keyword evidence="1" id="KW-0479">Metal-binding</keyword>
<feature type="domain" description="Metallo-beta-lactamase" evidence="2">
    <location>
        <begin position="11"/>
        <end position="153"/>
    </location>
</feature>
<evidence type="ECO:0000313" key="3">
    <source>
        <dbReference type="EMBL" id="SVC60881.1"/>
    </source>
</evidence>
<evidence type="ECO:0000256" key="1">
    <source>
        <dbReference type="ARBA" id="ARBA00022723"/>
    </source>
</evidence>
<dbReference type="GO" id="GO:0070813">
    <property type="term" value="P:hydrogen sulfide metabolic process"/>
    <property type="evidence" value="ECO:0007669"/>
    <property type="project" value="TreeGrafter"/>
</dbReference>
<dbReference type="GO" id="GO:0046872">
    <property type="term" value="F:metal ion binding"/>
    <property type="evidence" value="ECO:0007669"/>
    <property type="project" value="UniProtKB-KW"/>
</dbReference>
<dbReference type="AlphaFoldDB" id="A0A382NMR0"/>
<dbReference type="Pfam" id="PF00753">
    <property type="entry name" value="Lactamase_B"/>
    <property type="match status" value="2"/>
</dbReference>
<dbReference type="InterPro" id="IPR036866">
    <property type="entry name" value="RibonucZ/Hydroxyglut_hydro"/>
</dbReference>